<sequence>MSKIGAILSLLKNNKEFKKRIIHIEQLEAQTATYGTLKVRLS</sequence>
<dbReference type="EMBL" id="BARU01011053">
    <property type="protein sequence ID" value="GAH40590.1"/>
    <property type="molecule type" value="Genomic_DNA"/>
</dbReference>
<dbReference type="AlphaFoldDB" id="X1G6Z0"/>
<proteinExistence type="predicted"/>
<organism evidence="1">
    <name type="scientific">marine sediment metagenome</name>
    <dbReference type="NCBI Taxonomy" id="412755"/>
    <lineage>
        <taxon>unclassified sequences</taxon>
        <taxon>metagenomes</taxon>
        <taxon>ecological metagenomes</taxon>
    </lineage>
</organism>
<evidence type="ECO:0000313" key="1">
    <source>
        <dbReference type="EMBL" id="GAH40590.1"/>
    </source>
</evidence>
<feature type="non-terminal residue" evidence="1">
    <location>
        <position position="42"/>
    </location>
</feature>
<accession>X1G6Z0</accession>
<reference evidence="1" key="1">
    <citation type="journal article" date="2014" name="Front. Microbiol.">
        <title>High frequency of phylogenetically diverse reductive dehalogenase-homologous genes in deep subseafloor sedimentary metagenomes.</title>
        <authorList>
            <person name="Kawai M."/>
            <person name="Futagami T."/>
            <person name="Toyoda A."/>
            <person name="Takaki Y."/>
            <person name="Nishi S."/>
            <person name="Hori S."/>
            <person name="Arai W."/>
            <person name="Tsubouchi T."/>
            <person name="Morono Y."/>
            <person name="Uchiyama I."/>
            <person name="Ito T."/>
            <person name="Fujiyama A."/>
            <person name="Inagaki F."/>
            <person name="Takami H."/>
        </authorList>
    </citation>
    <scope>NUCLEOTIDE SEQUENCE</scope>
    <source>
        <strain evidence="1">Expedition CK06-06</strain>
    </source>
</reference>
<gene>
    <name evidence="1" type="ORF">S03H2_20868</name>
</gene>
<name>X1G6Z0_9ZZZZ</name>
<comment type="caution">
    <text evidence="1">The sequence shown here is derived from an EMBL/GenBank/DDBJ whole genome shotgun (WGS) entry which is preliminary data.</text>
</comment>
<protein>
    <submittedName>
        <fullName evidence="1">Uncharacterized protein</fullName>
    </submittedName>
</protein>